<name>A0A8K0FXC4_IGNLU</name>
<reference evidence="2" key="1">
    <citation type="submission" date="2019-08" db="EMBL/GenBank/DDBJ databases">
        <title>The genome of the North American firefly Photinus pyralis.</title>
        <authorList>
            <consortium name="Photinus pyralis genome working group"/>
            <person name="Fallon T.R."/>
            <person name="Sander Lower S.E."/>
            <person name="Weng J.-K."/>
        </authorList>
    </citation>
    <scope>NUCLEOTIDE SEQUENCE</scope>
    <source>
        <strain evidence="2">TRF0915ILg1</strain>
        <tissue evidence="2">Whole body</tissue>
    </source>
</reference>
<dbReference type="AlphaFoldDB" id="A0A8K0FXC4"/>
<organism evidence="2 3">
    <name type="scientific">Ignelater luminosus</name>
    <name type="common">Cucubano</name>
    <name type="synonym">Pyrophorus luminosus</name>
    <dbReference type="NCBI Taxonomy" id="2038154"/>
    <lineage>
        <taxon>Eukaryota</taxon>
        <taxon>Metazoa</taxon>
        <taxon>Ecdysozoa</taxon>
        <taxon>Arthropoda</taxon>
        <taxon>Hexapoda</taxon>
        <taxon>Insecta</taxon>
        <taxon>Pterygota</taxon>
        <taxon>Neoptera</taxon>
        <taxon>Endopterygota</taxon>
        <taxon>Coleoptera</taxon>
        <taxon>Polyphaga</taxon>
        <taxon>Elateriformia</taxon>
        <taxon>Elateroidea</taxon>
        <taxon>Elateridae</taxon>
        <taxon>Agrypninae</taxon>
        <taxon>Pyrophorini</taxon>
        <taxon>Ignelater</taxon>
    </lineage>
</organism>
<evidence type="ECO:0000259" key="1">
    <source>
        <dbReference type="Pfam" id="PF23663"/>
    </source>
</evidence>
<dbReference type="InterPro" id="IPR057560">
    <property type="entry name" value="Znf_SCAND3"/>
</dbReference>
<dbReference type="EMBL" id="VTPC01090354">
    <property type="protein sequence ID" value="KAF2883575.1"/>
    <property type="molecule type" value="Genomic_DNA"/>
</dbReference>
<keyword evidence="3" id="KW-1185">Reference proteome</keyword>
<dbReference type="Pfam" id="PF23663">
    <property type="entry name" value="Znf_SCAND3"/>
    <property type="match status" value="1"/>
</dbReference>
<dbReference type="OrthoDB" id="5836254at2759"/>
<feature type="domain" description="SCAN" evidence="1">
    <location>
        <begin position="4"/>
        <end position="46"/>
    </location>
</feature>
<evidence type="ECO:0000313" key="3">
    <source>
        <dbReference type="Proteomes" id="UP000801492"/>
    </source>
</evidence>
<proteinExistence type="predicted"/>
<accession>A0A8K0FXC4</accession>
<comment type="caution">
    <text evidence="2">The sequence shown here is derived from an EMBL/GenBank/DDBJ whole genome shotgun (WGS) entry which is preliminary data.</text>
</comment>
<sequence length="111" mass="12247">MKSTGAHSCDICKNPVHAICGSTVGEERYTIYAKKEGNIKEQREHAAQNLKRSAGKMKDTSSKKFKDVLVSSTILIDVPKVDRGPLDANNIRRIVLNLFQIGTSVGVIKDY</sequence>
<dbReference type="Proteomes" id="UP000801492">
    <property type="component" value="Unassembled WGS sequence"/>
</dbReference>
<evidence type="ECO:0000313" key="2">
    <source>
        <dbReference type="EMBL" id="KAF2883575.1"/>
    </source>
</evidence>
<gene>
    <name evidence="2" type="ORF">ILUMI_22593</name>
</gene>
<protein>
    <recommendedName>
        <fullName evidence="1">SCAN domain-containing protein</fullName>
    </recommendedName>
</protein>